<gene>
    <name evidence="1" type="ORF">QR680_002821</name>
</gene>
<evidence type="ECO:0000313" key="1">
    <source>
        <dbReference type="EMBL" id="KAK0398940.1"/>
    </source>
</evidence>
<name>A0AA39H4A6_9BILA</name>
<sequence length="73" mass="8630">MAYGPGTDYHATLRAVHSRRRKPLYLGKNYPAICEICKFLDVFSKKKSREKMFNMVKMKTLDIFWISQMPSVR</sequence>
<evidence type="ECO:0000313" key="2">
    <source>
        <dbReference type="Proteomes" id="UP001175271"/>
    </source>
</evidence>
<proteinExistence type="predicted"/>
<organism evidence="1 2">
    <name type="scientific">Steinernema hermaphroditum</name>
    <dbReference type="NCBI Taxonomy" id="289476"/>
    <lineage>
        <taxon>Eukaryota</taxon>
        <taxon>Metazoa</taxon>
        <taxon>Ecdysozoa</taxon>
        <taxon>Nematoda</taxon>
        <taxon>Chromadorea</taxon>
        <taxon>Rhabditida</taxon>
        <taxon>Tylenchina</taxon>
        <taxon>Panagrolaimomorpha</taxon>
        <taxon>Strongyloidoidea</taxon>
        <taxon>Steinernematidae</taxon>
        <taxon>Steinernema</taxon>
    </lineage>
</organism>
<comment type="caution">
    <text evidence="1">The sequence shown here is derived from an EMBL/GenBank/DDBJ whole genome shotgun (WGS) entry which is preliminary data.</text>
</comment>
<dbReference type="AlphaFoldDB" id="A0AA39H4A6"/>
<accession>A0AA39H4A6</accession>
<dbReference type="Proteomes" id="UP001175271">
    <property type="component" value="Unassembled WGS sequence"/>
</dbReference>
<protein>
    <submittedName>
        <fullName evidence="1">Uncharacterized protein</fullName>
    </submittedName>
</protein>
<keyword evidence="2" id="KW-1185">Reference proteome</keyword>
<dbReference type="EMBL" id="JAUCMV010000005">
    <property type="protein sequence ID" value="KAK0398940.1"/>
    <property type="molecule type" value="Genomic_DNA"/>
</dbReference>
<reference evidence="1" key="1">
    <citation type="submission" date="2023-06" db="EMBL/GenBank/DDBJ databases">
        <title>Genomic analysis of the entomopathogenic nematode Steinernema hermaphroditum.</title>
        <authorList>
            <person name="Schwarz E.M."/>
            <person name="Heppert J.K."/>
            <person name="Baniya A."/>
            <person name="Schwartz H.T."/>
            <person name="Tan C.-H."/>
            <person name="Antoshechkin I."/>
            <person name="Sternberg P.W."/>
            <person name="Goodrich-Blair H."/>
            <person name="Dillman A.R."/>
        </authorList>
    </citation>
    <scope>NUCLEOTIDE SEQUENCE</scope>
    <source>
        <strain evidence="1">PS9179</strain>
        <tissue evidence="1">Whole animal</tissue>
    </source>
</reference>